<evidence type="ECO:0000256" key="1">
    <source>
        <dbReference type="SAM" id="MobiDB-lite"/>
    </source>
</evidence>
<gene>
    <name evidence="3" type="ORF">Z043_124042</name>
</gene>
<name>A0A0P7UCU4_SCLFO</name>
<accession>A0A0P7UCU4</accession>
<dbReference type="Proteomes" id="UP000034805">
    <property type="component" value="Unassembled WGS sequence"/>
</dbReference>
<feature type="compositionally biased region" description="Basic and acidic residues" evidence="1">
    <location>
        <begin position="1"/>
        <end position="17"/>
    </location>
</feature>
<proteinExistence type="predicted"/>
<reference evidence="3 4" key="1">
    <citation type="submission" date="2015-08" db="EMBL/GenBank/DDBJ databases">
        <title>The genome of the Asian arowana (Scleropages formosus).</title>
        <authorList>
            <person name="Tan M.H."/>
            <person name="Gan H.M."/>
            <person name="Croft L.J."/>
            <person name="Austin C.M."/>
        </authorList>
    </citation>
    <scope>NUCLEOTIDE SEQUENCE [LARGE SCALE GENOMIC DNA]</scope>
    <source>
        <strain evidence="3">Aro1</strain>
    </source>
</reference>
<dbReference type="EMBL" id="JARO02014527">
    <property type="protein sequence ID" value="KPP58154.1"/>
    <property type="molecule type" value="Genomic_DNA"/>
</dbReference>
<protein>
    <recommendedName>
        <fullName evidence="2">Teneurin N-terminal domain-containing protein</fullName>
    </recommendedName>
</protein>
<sequence>MREACGSHAGVTRESRSHPSCVSAHPAYVELAPIGISYIISGVQYTGNFTLAELGVRDATARSAPYQADAGPAPRGYSPSVASDADSDVDAEEAVSPERAVQLWSSRDTKSRRSSGLSSQENSVLTLTDSDNDGKSDNESGCDVARNLFDMNPFCIWLGCIWLYF</sequence>
<dbReference type="AlphaFoldDB" id="A0A0P7UCU4"/>
<evidence type="ECO:0000259" key="2">
    <source>
        <dbReference type="Pfam" id="PF06484"/>
    </source>
</evidence>
<comment type="caution">
    <text evidence="3">The sequence shown here is derived from an EMBL/GenBank/DDBJ whole genome shotgun (WGS) entry which is preliminary data.</text>
</comment>
<feature type="compositionally biased region" description="Polar residues" evidence="1">
    <location>
        <begin position="114"/>
        <end position="129"/>
    </location>
</feature>
<feature type="domain" description="Teneurin N-terminal" evidence="2">
    <location>
        <begin position="48"/>
        <end position="144"/>
    </location>
</feature>
<feature type="compositionally biased region" description="Acidic residues" evidence="1">
    <location>
        <begin position="85"/>
        <end position="95"/>
    </location>
</feature>
<feature type="region of interest" description="Disordered" evidence="1">
    <location>
        <begin position="1"/>
        <end position="20"/>
    </location>
</feature>
<feature type="region of interest" description="Disordered" evidence="1">
    <location>
        <begin position="65"/>
        <end position="139"/>
    </location>
</feature>
<dbReference type="GO" id="GO:0016020">
    <property type="term" value="C:membrane"/>
    <property type="evidence" value="ECO:0007669"/>
    <property type="project" value="InterPro"/>
</dbReference>
<evidence type="ECO:0000313" key="3">
    <source>
        <dbReference type="EMBL" id="KPP58154.1"/>
    </source>
</evidence>
<dbReference type="InterPro" id="IPR009471">
    <property type="entry name" value="Ten_N"/>
</dbReference>
<dbReference type="Pfam" id="PF06484">
    <property type="entry name" value="Ten_N"/>
    <property type="match status" value="1"/>
</dbReference>
<dbReference type="GO" id="GO:0007165">
    <property type="term" value="P:signal transduction"/>
    <property type="evidence" value="ECO:0007669"/>
    <property type="project" value="InterPro"/>
</dbReference>
<evidence type="ECO:0000313" key="4">
    <source>
        <dbReference type="Proteomes" id="UP000034805"/>
    </source>
</evidence>
<organism evidence="3 4">
    <name type="scientific">Scleropages formosus</name>
    <name type="common">Asian bonytongue</name>
    <name type="synonym">Osteoglossum formosum</name>
    <dbReference type="NCBI Taxonomy" id="113540"/>
    <lineage>
        <taxon>Eukaryota</taxon>
        <taxon>Metazoa</taxon>
        <taxon>Chordata</taxon>
        <taxon>Craniata</taxon>
        <taxon>Vertebrata</taxon>
        <taxon>Euteleostomi</taxon>
        <taxon>Actinopterygii</taxon>
        <taxon>Neopterygii</taxon>
        <taxon>Teleostei</taxon>
        <taxon>Osteoglossocephala</taxon>
        <taxon>Osteoglossomorpha</taxon>
        <taxon>Osteoglossiformes</taxon>
        <taxon>Osteoglossidae</taxon>
        <taxon>Scleropages</taxon>
    </lineage>
</organism>